<dbReference type="AlphaFoldDB" id="A0A3A3FRD5"/>
<dbReference type="SUPFAM" id="SSF103473">
    <property type="entry name" value="MFS general substrate transporter"/>
    <property type="match status" value="1"/>
</dbReference>
<evidence type="ECO:0000313" key="6">
    <source>
        <dbReference type="EMBL" id="RJF98772.1"/>
    </source>
</evidence>
<dbReference type="OrthoDB" id="9807274at2"/>
<keyword evidence="3 4" id="KW-0472">Membrane</keyword>
<comment type="caution">
    <text evidence="6">The sequence shown here is derived from an EMBL/GenBank/DDBJ whole genome shotgun (WGS) entry which is preliminary data.</text>
</comment>
<dbReference type="InterPro" id="IPR010645">
    <property type="entry name" value="MFS_4"/>
</dbReference>
<evidence type="ECO:0000256" key="2">
    <source>
        <dbReference type="ARBA" id="ARBA00022989"/>
    </source>
</evidence>
<evidence type="ECO:0000256" key="4">
    <source>
        <dbReference type="SAM" id="Phobius"/>
    </source>
</evidence>
<feature type="transmembrane region" description="Helical" evidence="4">
    <location>
        <begin position="146"/>
        <end position="167"/>
    </location>
</feature>
<feature type="transmembrane region" description="Helical" evidence="4">
    <location>
        <begin position="259"/>
        <end position="277"/>
    </location>
</feature>
<dbReference type="EMBL" id="QYUO01000001">
    <property type="protein sequence ID" value="RJF98772.1"/>
    <property type="molecule type" value="Genomic_DNA"/>
</dbReference>
<feature type="transmembrane region" description="Helical" evidence="4">
    <location>
        <begin position="110"/>
        <end position="134"/>
    </location>
</feature>
<organism evidence="6 7">
    <name type="scientific">Noviherbaspirillum saxi</name>
    <dbReference type="NCBI Taxonomy" id="2320863"/>
    <lineage>
        <taxon>Bacteria</taxon>
        <taxon>Pseudomonadati</taxon>
        <taxon>Pseudomonadota</taxon>
        <taxon>Betaproteobacteria</taxon>
        <taxon>Burkholderiales</taxon>
        <taxon>Oxalobacteraceae</taxon>
        <taxon>Noviherbaspirillum</taxon>
    </lineage>
</organism>
<feature type="transmembrane region" description="Helical" evidence="4">
    <location>
        <begin position="344"/>
        <end position="367"/>
    </location>
</feature>
<reference evidence="7" key="1">
    <citation type="submission" date="2018-09" db="EMBL/GenBank/DDBJ databases">
        <authorList>
            <person name="Zhu H."/>
        </authorList>
    </citation>
    <scope>NUCLEOTIDE SEQUENCE [LARGE SCALE GENOMIC DNA]</scope>
    <source>
        <strain evidence="7">K1R23-30</strain>
    </source>
</reference>
<dbReference type="PANTHER" id="PTHR23537:SF1">
    <property type="entry name" value="SUGAR TRANSPORTER"/>
    <property type="match status" value="1"/>
</dbReference>
<keyword evidence="1 4" id="KW-0812">Transmembrane</keyword>
<feature type="transmembrane region" description="Helical" evidence="4">
    <location>
        <begin position="179"/>
        <end position="198"/>
    </location>
</feature>
<feature type="transmembrane region" description="Helical" evidence="4">
    <location>
        <begin position="225"/>
        <end position="247"/>
    </location>
</feature>
<dbReference type="InterPro" id="IPR020846">
    <property type="entry name" value="MFS_dom"/>
</dbReference>
<feature type="domain" description="Major facilitator superfamily (MFS) profile" evidence="5">
    <location>
        <begin position="17"/>
        <end position="399"/>
    </location>
</feature>
<dbReference type="RefSeq" id="WP_119768719.1">
    <property type="nucleotide sequence ID" value="NZ_QYUO01000001.1"/>
</dbReference>
<dbReference type="GO" id="GO:0022857">
    <property type="term" value="F:transmembrane transporter activity"/>
    <property type="evidence" value="ECO:0007669"/>
    <property type="project" value="InterPro"/>
</dbReference>
<dbReference type="PROSITE" id="PS50850">
    <property type="entry name" value="MFS"/>
    <property type="match status" value="1"/>
</dbReference>
<dbReference type="GO" id="GO:0005886">
    <property type="term" value="C:plasma membrane"/>
    <property type="evidence" value="ECO:0007669"/>
    <property type="project" value="TreeGrafter"/>
</dbReference>
<name>A0A3A3FRD5_9BURK</name>
<dbReference type="Pfam" id="PF06779">
    <property type="entry name" value="MFS_4"/>
    <property type="match status" value="1"/>
</dbReference>
<feature type="transmembrane region" description="Helical" evidence="4">
    <location>
        <begin position="86"/>
        <end position="104"/>
    </location>
</feature>
<feature type="transmembrane region" description="Helical" evidence="4">
    <location>
        <begin position="57"/>
        <end position="79"/>
    </location>
</feature>
<feature type="transmembrane region" description="Helical" evidence="4">
    <location>
        <begin position="373"/>
        <end position="396"/>
    </location>
</feature>
<evidence type="ECO:0000259" key="5">
    <source>
        <dbReference type="PROSITE" id="PS50850"/>
    </source>
</evidence>
<feature type="transmembrane region" description="Helical" evidence="4">
    <location>
        <begin position="15"/>
        <end position="37"/>
    </location>
</feature>
<evidence type="ECO:0000313" key="7">
    <source>
        <dbReference type="Proteomes" id="UP000265955"/>
    </source>
</evidence>
<proteinExistence type="predicted"/>
<dbReference type="InterPro" id="IPR036259">
    <property type="entry name" value="MFS_trans_sf"/>
</dbReference>
<feature type="transmembrane region" description="Helical" evidence="4">
    <location>
        <begin position="286"/>
        <end position="304"/>
    </location>
</feature>
<keyword evidence="2 4" id="KW-1133">Transmembrane helix</keyword>
<dbReference type="Proteomes" id="UP000265955">
    <property type="component" value="Unassembled WGS sequence"/>
</dbReference>
<sequence>MQANEQRGKDKQDTLAVVLPILTGMLVTLVTVAYARLAFGLILPFMRADLGLTYQQAGNLGTIVSLGYLFLVMVAGIMAARWGGRIAVMLGLCLTTLGFVVLSLSSQLPLLVLAMLLLGCGTAFAYTPVISLLAGSFPRRRGAVIGMTNSGIGVGILSASALVPYLIESFGPTAWRWAWAVFAVISAAAFAASAAYLPRVRISAAAAKAAPQVPMYRNSRINLTGLLYGVVGTTYIAQTTFMYSFALESGMSAVTAGRMSALLGILSIFAAPSWGYISDRFGRPRALLVAIALNTVGTFLPVLWPTVPGFTMHYLVLGCTVSGMFTSILTMAAESVEPQQAPRATSYVTLFYAMGQFVGPALAGLLIEHAGGFKTAFTASSLVLALGFVLACRLAWLSRTPLR</sequence>
<accession>A0A3A3FRD5</accession>
<gene>
    <name evidence="6" type="ORF">D3871_09780</name>
</gene>
<dbReference type="PANTHER" id="PTHR23537">
    <property type="match status" value="1"/>
</dbReference>
<evidence type="ECO:0000256" key="3">
    <source>
        <dbReference type="ARBA" id="ARBA00023136"/>
    </source>
</evidence>
<feature type="transmembrane region" description="Helical" evidence="4">
    <location>
        <begin position="310"/>
        <end position="332"/>
    </location>
</feature>
<dbReference type="Gene3D" id="1.20.1250.20">
    <property type="entry name" value="MFS general substrate transporter like domains"/>
    <property type="match status" value="2"/>
</dbReference>
<evidence type="ECO:0000256" key="1">
    <source>
        <dbReference type="ARBA" id="ARBA00022692"/>
    </source>
</evidence>
<protein>
    <submittedName>
        <fullName evidence="6">MFS transporter</fullName>
    </submittedName>
</protein>
<keyword evidence="7" id="KW-1185">Reference proteome</keyword>